<dbReference type="KEGG" id="egt:105975378"/>
<dbReference type="PANTHER" id="PTHR33476:SF22">
    <property type="entry name" value="PROTEIN POLAR LOCALIZATION DURING ASYMMETRIC DIVISION AND REDISTRIBUTION"/>
    <property type="match status" value="1"/>
</dbReference>
<dbReference type="OrthoDB" id="1916242at2759"/>
<protein>
    <submittedName>
        <fullName evidence="2">Uncharacterized protein</fullName>
    </submittedName>
</protein>
<dbReference type="EMBL" id="KI632217">
    <property type="protein sequence ID" value="EYU21976.1"/>
    <property type="molecule type" value="Genomic_DNA"/>
</dbReference>
<sequence length="361" mass="41868">MSCDGYYSDASVAAAGRRRRRGETCRSFTCISPWFIFWRRSRSSRNRFPGSKWEEKEKFGGNSKLGLQRKNEIVKGGSTNHEASSSSIEDVLAESGKEASFNLGVGFGVIYVVRNELNKMAELRKRIELLLQDFQNQEKNPLSTPSKSRISSSSFSNTAVVENHCPEKHDFDQHFTSENIAHPETGFGSRRYRREKSSRVDQMEAEFEAELDHLQHQMDAELFSNYSEQQFSEVNVEEERGPEFSDNVCFEEANNVIHELGNDGYYGVSPRELERKLHELLEARQQERIIELESALEYAMQELDEREREICWWRETARLVSRNLPSISGMFQQKKQAFRCTERPGFEVREIGKGFRRELDV</sequence>
<dbReference type="eggNOG" id="ENOG502RZ5T">
    <property type="taxonomic scope" value="Eukaryota"/>
</dbReference>
<reference evidence="2 3" key="1">
    <citation type="journal article" date="2013" name="Proc. Natl. Acad. Sci. U.S.A.">
        <title>Fine-scale variation in meiotic recombination in Mimulus inferred from population shotgun sequencing.</title>
        <authorList>
            <person name="Hellsten U."/>
            <person name="Wright K.M."/>
            <person name="Jenkins J."/>
            <person name="Shu S."/>
            <person name="Yuan Y."/>
            <person name="Wessler S.R."/>
            <person name="Schmutz J."/>
            <person name="Willis J.H."/>
            <person name="Rokhsar D.S."/>
        </authorList>
    </citation>
    <scope>NUCLEOTIDE SEQUENCE [LARGE SCALE GENOMIC DNA]</scope>
    <source>
        <strain evidence="3">cv. DUN x IM62</strain>
    </source>
</reference>
<evidence type="ECO:0000313" key="3">
    <source>
        <dbReference type="Proteomes" id="UP000030748"/>
    </source>
</evidence>
<keyword evidence="1" id="KW-0175">Coiled coil</keyword>
<gene>
    <name evidence="2" type="ORF">MIMGU_mgv1a008814mg</name>
</gene>
<accession>A0A022Q226</accession>
<evidence type="ECO:0000313" key="2">
    <source>
        <dbReference type="EMBL" id="EYU21976.1"/>
    </source>
</evidence>
<dbReference type="AlphaFoldDB" id="A0A022Q226"/>
<dbReference type="OMA" id="DQHHHVY"/>
<feature type="coiled-coil region" evidence="1">
    <location>
        <begin position="113"/>
        <end position="140"/>
    </location>
</feature>
<dbReference type="Proteomes" id="UP000030748">
    <property type="component" value="Unassembled WGS sequence"/>
</dbReference>
<dbReference type="GO" id="GO:0008356">
    <property type="term" value="P:asymmetric cell division"/>
    <property type="evidence" value="ECO:0007669"/>
    <property type="project" value="InterPro"/>
</dbReference>
<dbReference type="PANTHER" id="PTHR33476">
    <property type="entry name" value="EMB|CAB62613.1"/>
    <property type="match status" value="1"/>
</dbReference>
<organism evidence="2 3">
    <name type="scientific">Erythranthe guttata</name>
    <name type="common">Yellow monkey flower</name>
    <name type="synonym">Mimulus guttatus</name>
    <dbReference type="NCBI Taxonomy" id="4155"/>
    <lineage>
        <taxon>Eukaryota</taxon>
        <taxon>Viridiplantae</taxon>
        <taxon>Streptophyta</taxon>
        <taxon>Embryophyta</taxon>
        <taxon>Tracheophyta</taxon>
        <taxon>Spermatophyta</taxon>
        <taxon>Magnoliopsida</taxon>
        <taxon>eudicotyledons</taxon>
        <taxon>Gunneridae</taxon>
        <taxon>Pentapetalae</taxon>
        <taxon>asterids</taxon>
        <taxon>lamiids</taxon>
        <taxon>Lamiales</taxon>
        <taxon>Phrymaceae</taxon>
        <taxon>Erythranthe</taxon>
    </lineage>
</organism>
<dbReference type="PhylomeDB" id="A0A022Q226"/>
<dbReference type="InterPro" id="IPR040348">
    <property type="entry name" value="POLAR-like"/>
</dbReference>
<evidence type="ECO:0000256" key="1">
    <source>
        <dbReference type="SAM" id="Coils"/>
    </source>
</evidence>
<proteinExistence type="predicted"/>
<name>A0A022Q226_ERYGU</name>
<keyword evidence="3" id="KW-1185">Reference proteome</keyword>